<keyword evidence="1" id="KW-0472">Membrane</keyword>
<dbReference type="RefSeq" id="WP_066407386.1">
    <property type="nucleotide sequence ID" value="NZ_CP011390.1"/>
</dbReference>
<dbReference type="KEGG" id="fla:SY85_21155"/>
<feature type="transmembrane region" description="Helical" evidence="1">
    <location>
        <begin position="58"/>
        <end position="82"/>
    </location>
</feature>
<name>A0A172U0Q9_9BACT</name>
<dbReference type="AlphaFoldDB" id="A0A172U0Q9"/>
<organism evidence="2 3">
    <name type="scientific">Flavisolibacter tropicus</name>
    <dbReference type="NCBI Taxonomy" id="1492898"/>
    <lineage>
        <taxon>Bacteria</taxon>
        <taxon>Pseudomonadati</taxon>
        <taxon>Bacteroidota</taxon>
        <taxon>Chitinophagia</taxon>
        <taxon>Chitinophagales</taxon>
        <taxon>Chitinophagaceae</taxon>
        <taxon>Flavisolibacter</taxon>
    </lineage>
</organism>
<dbReference type="EMBL" id="CP011390">
    <property type="protein sequence ID" value="ANE52613.1"/>
    <property type="molecule type" value="Genomic_DNA"/>
</dbReference>
<feature type="transmembrane region" description="Helical" evidence="1">
    <location>
        <begin position="94"/>
        <end position="113"/>
    </location>
</feature>
<feature type="transmembrane region" description="Helical" evidence="1">
    <location>
        <begin position="164"/>
        <end position="185"/>
    </location>
</feature>
<evidence type="ECO:0000313" key="3">
    <source>
        <dbReference type="Proteomes" id="UP000077177"/>
    </source>
</evidence>
<evidence type="ECO:0000256" key="1">
    <source>
        <dbReference type="SAM" id="Phobius"/>
    </source>
</evidence>
<keyword evidence="1" id="KW-1133">Transmembrane helix</keyword>
<accession>A0A172U0Q9</accession>
<dbReference type="OrthoDB" id="667077at2"/>
<dbReference type="Proteomes" id="UP000077177">
    <property type="component" value="Chromosome"/>
</dbReference>
<feature type="transmembrane region" description="Helical" evidence="1">
    <location>
        <begin position="133"/>
        <end position="152"/>
    </location>
</feature>
<proteinExistence type="predicted"/>
<protein>
    <submittedName>
        <fullName evidence="2">Uncharacterized protein</fullName>
    </submittedName>
</protein>
<keyword evidence="1" id="KW-0812">Transmembrane</keyword>
<gene>
    <name evidence="2" type="ORF">SY85_21155</name>
</gene>
<sequence length="246" mass="28020">MQFKLHFTLNSLLAFLAFLFVCHELHELIHTAVAYWQCGCWGQRDFNAWQVCTTCSPNINTVWATASGPMFTYLLVWVGWWLMRKRATLAQQSFGFALVWANVPFARLFTVLMKGGDEGVITRAIVGQSKLPIGVWLVEIVVILLLVVPVFVRAWQLLAVQKRLGVFISFLIGPLLIEFISMHKIGNQLLAKGVFAQESILGSPLLVNIWNGMWLTLLLIIFRNLGRLFQPQEQLAFKREKVIPSF</sequence>
<feature type="transmembrane region" description="Helical" evidence="1">
    <location>
        <begin position="205"/>
        <end position="222"/>
    </location>
</feature>
<keyword evidence="3" id="KW-1185">Reference proteome</keyword>
<evidence type="ECO:0000313" key="2">
    <source>
        <dbReference type="EMBL" id="ANE52613.1"/>
    </source>
</evidence>
<reference evidence="2 3" key="2">
    <citation type="journal article" date="2016" name="Int. J. Syst. Evol. Microbiol.">
        <title>Flavisolibacter tropicus sp. nov., isolated from tropical soil.</title>
        <authorList>
            <person name="Lee J.J."/>
            <person name="Kang M.S."/>
            <person name="Kim G.S."/>
            <person name="Lee C.S."/>
            <person name="Lim S."/>
            <person name="Lee J."/>
            <person name="Roh S.H."/>
            <person name="Kang H."/>
            <person name="Ha J.M."/>
            <person name="Bae S."/>
            <person name="Jung H.Y."/>
            <person name="Kim M.K."/>
        </authorList>
    </citation>
    <scope>NUCLEOTIDE SEQUENCE [LARGE SCALE GENOMIC DNA]</scope>
    <source>
        <strain evidence="2 3">LCS9</strain>
    </source>
</reference>
<dbReference type="STRING" id="1492898.SY85_21155"/>
<reference evidence="3" key="1">
    <citation type="submission" date="2015-01" db="EMBL/GenBank/DDBJ databases">
        <title>Flavisolibacter sp./LCS9/ whole genome sequencing.</title>
        <authorList>
            <person name="Kim M.K."/>
            <person name="Srinivasan S."/>
            <person name="Lee J.-J."/>
        </authorList>
    </citation>
    <scope>NUCLEOTIDE SEQUENCE [LARGE SCALE GENOMIC DNA]</scope>
    <source>
        <strain evidence="3">LCS9</strain>
    </source>
</reference>